<name>Q11FQ1_CHESB</name>
<dbReference type="PANTHER" id="PTHR42928">
    <property type="entry name" value="TRICARBOXYLATE-BINDING PROTEIN"/>
    <property type="match status" value="1"/>
</dbReference>
<dbReference type="KEGG" id="mes:Meso_2389"/>
<dbReference type="HOGENOM" id="CLU_045683_0_1_5"/>
<evidence type="ECO:0000256" key="2">
    <source>
        <dbReference type="SAM" id="SignalP"/>
    </source>
</evidence>
<dbReference type="CDD" id="cd07012">
    <property type="entry name" value="PBP2_Bug_TTT"/>
    <property type="match status" value="1"/>
</dbReference>
<organism evidence="3">
    <name type="scientific">Chelativorans sp. (strain BNC1)</name>
    <dbReference type="NCBI Taxonomy" id="266779"/>
    <lineage>
        <taxon>Bacteria</taxon>
        <taxon>Pseudomonadati</taxon>
        <taxon>Pseudomonadota</taxon>
        <taxon>Alphaproteobacteria</taxon>
        <taxon>Hyphomicrobiales</taxon>
        <taxon>Phyllobacteriaceae</taxon>
        <taxon>Chelativorans</taxon>
    </lineage>
</organism>
<dbReference type="STRING" id="266779.Meso_2389"/>
<dbReference type="InterPro" id="IPR005064">
    <property type="entry name" value="BUG"/>
</dbReference>
<keyword evidence="2" id="KW-0732">Signal</keyword>
<comment type="similarity">
    <text evidence="1">Belongs to the UPF0065 (bug) family.</text>
</comment>
<dbReference type="InterPro" id="IPR042100">
    <property type="entry name" value="Bug_dom1"/>
</dbReference>
<dbReference type="Gene3D" id="3.40.190.150">
    <property type="entry name" value="Bordetella uptake gene, domain 1"/>
    <property type="match status" value="1"/>
</dbReference>
<reference evidence="3" key="1">
    <citation type="submission" date="2006-06" db="EMBL/GenBank/DDBJ databases">
        <title>Complete sequence of chromosome of Chelativorans sp. BNC1.</title>
        <authorList>
            <consortium name="US DOE Joint Genome Institute"/>
            <person name="Copeland A."/>
            <person name="Lucas S."/>
            <person name="Lapidus A."/>
            <person name="Barry K."/>
            <person name="Detter J.C."/>
            <person name="Glavina del Rio T."/>
            <person name="Hammon N."/>
            <person name="Israni S."/>
            <person name="Dalin E."/>
            <person name="Tice H."/>
            <person name="Pitluck S."/>
            <person name="Chertkov O."/>
            <person name="Brettin T."/>
            <person name="Bruce D."/>
            <person name="Han C."/>
            <person name="Tapia R."/>
            <person name="Gilna P."/>
            <person name="Schmutz J."/>
            <person name="Larimer F."/>
            <person name="Land M."/>
            <person name="Hauser L."/>
            <person name="Kyrpides N."/>
            <person name="Mikhailova N."/>
            <person name="Richardson P."/>
        </authorList>
    </citation>
    <scope>NUCLEOTIDE SEQUENCE</scope>
    <source>
        <strain evidence="3">BNC1</strain>
    </source>
</reference>
<accession>Q11FQ1</accession>
<evidence type="ECO:0000313" key="3">
    <source>
        <dbReference type="EMBL" id="ABG63774.1"/>
    </source>
</evidence>
<feature type="chain" id="PRO_5004180192" evidence="2">
    <location>
        <begin position="29"/>
        <end position="329"/>
    </location>
</feature>
<sequence precursor="true">MLSTTISKAIALTLAAVGLLLQVESAAAQGYPERTVRLIVPFAAGGGVGVFGQQLVAHLGPELGQEIVLEYLPGSGGMIGAAAVAQAAPDGYTLLLSTAGPIEVSPVTYENVPFDPIEDFEHITRLGSVPYILVAHKKLGVKTLEEFIELAKKQPGALSYGSSGSGTINFLAAELLKIRAGIDLVHIPYQGNGPQMVDLVAGRLDVSMLVPNAITQYVDDGTLIPLATTGSERSSNYPDVPTFKELGVDVEVSSWYGISAPRGTDPKIIAALDETSRKLMQGDSLPAELKGLGIDADVSASPEEFEKDIAAQLALWAQVMKQAGIEKIK</sequence>
<dbReference type="AlphaFoldDB" id="Q11FQ1"/>
<evidence type="ECO:0000256" key="1">
    <source>
        <dbReference type="ARBA" id="ARBA00006987"/>
    </source>
</evidence>
<dbReference type="eggNOG" id="COG3181">
    <property type="taxonomic scope" value="Bacteria"/>
</dbReference>
<dbReference type="PANTHER" id="PTHR42928:SF5">
    <property type="entry name" value="BLR1237 PROTEIN"/>
    <property type="match status" value="1"/>
</dbReference>
<dbReference type="Pfam" id="PF03401">
    <property type="entry name" value="TctC"/>
    <property type="match status" value="1"/>
</dbReference>
<dbReference type="Gene3D" id="3.40.190.10">
    <property type="entry name" value="Periplasmic binding protein-like II"/>
    <property type="match status" value="1"/>
</dbReference>
<protein>
    <submittedName>
        <fullName evidence="3">Uncharacterized protein UPF0065</fullName>
    </submittedName>
</protein>
<dbReference type="SUPFAM" id="SSF53850">
    <property type="entry name" value="Periplasmic binding protein-like II"/>
    <property type="match status" value="1"/>
</dbReference>
<dbReference type="EMBL" id="CP000390">
    <property type="protein sequence ID" value="ABG63774.1"/>
    <property type="molecule type" value="Genomic_DNA"/>
</dbReference>
<gene>
    <name evidence="3" type="ordered locus">Meso_2389</name>
</gene>
<dbReference type="OrthoDB" id="8443386at2"/>
<feature type="signal peptide" evidence="2">
    <location>
        <begin position="1"/>
        <end position="28"/>
    </location>
</feature>
<dbReference type="PIRSF" id="PIRSF017082">
    <property type="entry name" value="YflP"/>
    <property type="match status" value="1"/>
</dbReference>
<proteinExistence type="inferred from homology"/>